<keyword evidence="6" id="KW-0808">Transferase</keyword>
<keyword evidence="6" id="KW-0500">Molybdenum</keyword>
<evidence type="ECO:0000313" key="10">
    <source>
        <dbReference type="Proteomes" id="UP001262582"/>
    </source>
</evidence>
<dbReference type="PANTHER" id="PTHR10192:SF5">
    <property type="entry name" value="GEPHYRIN"/>
    <property type="match status" value="1"/>
</dbReference>
<organism evidence="9 10">
    <name type="scientific">Autumnicola musiva</name>
    <dbReference type="NCBI Taxonomy" id="3075589"/>
    <lineage>
        <taxon>Bacteria</taxon>
        <taxon>Pseudomonadati</taxon>
        <taxon>Bacteroidota</taxon>
        <taxon>Flavobacteriia</taxon>
        <taxon>Flavobacteriales</taxon>
        <taxon>Flavobacteriaceae</taxon>
        <taxon>Autumnicola</taxon>
    </lineage>
</organism>
<dbReference type="InterPro" id="IPR001453">
    <property type="entry name" value="MoaB/Mog_dom"/>
</dbReference>
<dbReference type="SUPFAM" id="SSF53218">
    <property type="entry name" value="Molybdenum cofactor biosynthesis proteins"/>
    <property type="match status" value="1"/>
</dbReference>
<dbReference type="InterPro" id="IPR008284">
    <property type="entry name" value="MoCF_biosynth_CS"/>
</dbReference>
<evidence type="ECO:0000256" key="2">
    <source>
        <dbReference type="ARBA" id="ARBA00005046"/>
    </source>
</evidence>
<dbReference type="Pfam" id="PF03454">
    <property type="entry name" value="MoeA_C"/>
    <property type="match status" value="1"/>
</dbReference>
<evidence type="ECO:0000256" key="3">
    <source>
        <dbReference type="ARBA" id="ARBA00010763"/>
    </source>
</evidence>
<feature type="domain" description="MoaB/Mog" evidence="8">
    <location>
        <begin position="185"/>
        <end position="323"/>
    </location>
</feature>
<keyword evidence="10" id="KW-1185">Reference proteome</keyword>
<accession>A0ABU3D970</accession>
<dbReference type="EC" id="2.10.1.1" evidence="6"/>
<comment type="cofactor">
    <cofactor evidence="6">
        <name>Mg(2+)</name>
        <dbReference type="ChEBI" id="CHEBI:18420"/>
    </cofactor>
</comment>
<dbReference type="Gene3D" id="2.40.340.10">
    <property type="entry name" value="MoeA, C-terminal, domain IV"/>
    <property type="match status" value="1"/>
</dbReference>
<dbReference type="SUPFAM" id="SSF63882">
    <property type="entry name" value="MoeA N-terminal region -like"/>
    <property type="match status" value="1"/>
</dbReference>
<evidence type="ECO:0000256" key="1">
    <source>
        <dbReference type="ARBA" id="ARBA00002901"/>
    </source>
</evidence>
<dbReference type="InterPro" id="IPR036425">
    <property type="entry name" value="MoaB/Mog-like_dom_sf"/>
</dbReference>
<evidence type="ECO:0000256" key="6">
    <source>
        <dbReference type="RuleBase" id="RU365090"/>
    </source>
</evidence>
<dbReference type="InterPro" id="IPR005111">
    <property type="entry name" value="MoeA_C_domain_IV"/>
</dbReference>
<dbReference type="InterPro" id="IPR036688">
    <property type="entry name" value="MoeA_C_domain_IV_sf"/>
</dbReference>
<keyword evidence="6" id="KW-0460">Magnesium</keyword>
<evidence type="ECO:0000256" key="4">
    <source>
        <dbReference type="ARBA" id="ARBA00023150"/>
    </source>
</evidence>
<dbReference type="PANTHER" id="PTHR10192">
    <property type="entry name" value="MOLYBDOPTERIN BIOSYNTHESIS PROTEIN"/>
    <property type="match status" value="1"/>
</dbReference>
<dbReference type="NCBIfam" id="TIGR00177">
    <property type="entry name" value="molyb_syn"/>
    <property type="match status" value="1"/>
</dbReference>
<dbReference type="InterPro" id="IPR036135">
    <property type="entry name" value="MoeA_linker/N_sf"/>
</dbReference>
<evidence type="ECO:0000259" key="8">
    <source>
        <dbReference type="SMART" id="SM00852"/>
    </source>
</evidence>
<gene>
    <name evidence="9" type="ORF">RM539_15985</name>
</gene>
<dbReference type="Pfam" id="PF03453">
    <property type="entry name" value="MoeA_N"/>
    <property type="match status" value="1"/>
</dbReference>
<dbReference type="InterPro" id="IPR005110">
    <property type="entry name" value="MoeA_linker/N"/>
</dbReference>
<dbReference type="CDD" id="cd00887">
    <property type="entry name" value="MoeA"/>
    <property type="match status" value="1"/>
</dbReference>
<protein>
    <recommendedName>
        <fullName evidence="6">Molybdopterin molybdenumtransferase</fullName>
        <ecNumber evidence="6">2.10.1.1</ecNumber>
    </recommendedName>
</protein>
<proteinExistence type="inferred from homology"/>
<dbReference type="PROSITE" id="PS01079">
    <property type="entry name" value="MOCF_BIOSYNTHESIS_2"/>
    <property type="match status" value="1"/>
</dbReference>
<dbReference type="RefSeq" id="WP_311504419.1">
    <property type="nucleotide sequence ID" value="NZ_JAVRHK010000015.1"/>
</dbReference>
<comment type="caution">
    <text evidence="9">The sequence shown here is derived from an EMBL/GenBank/DDBJ whole genome shotgun (WGS) entry which is preliminary data.</text>
</comment>
<keyword evidence="7" id="KW-0175">Coiled coil</keyword>
<sequence>MGKNRSNTKRMISVHKARTLLSQNVQEGKTEYIELSNCLGLTTAQDIFSPIDVPSFDNSAMDGYAMKFTGEQKKWKKGVEIQAGDTSEYIMDEGYAARIFTGAKIPTGADTVIPQELIENDKLTYEICYFQDNIRMGSNVRLKGSQCKKGDLILKKGTRITPGIIGLLASVGLEGVIAYLPPEVAYVITGDELKDVGEPLKTGEIYNSNGPMLEALLKESGIKNVKAFKASDRKEELQQIINKALEQYEVLILSGGISVGDYDFVKECLQKAGVEELFYKIKQRPGKPMFVGKKENKFVFALPGNPGSVLNCFYQYVKPCLRMMMGVKNAWQPNRMLPLAKDQQKKAGLTFFVKSKISDEKIDVLGAQQSFNLQAFSEANCVVELDEEKEIVPAGTLVPVFYF</sequence>
<evidence type="ECO:0000313" key="9">
    <source>
        <dbReference type="EMBL" id="MDT0678083.1"/>
    </source>
</evidence>
<evidence type="ECO:0000256" key="7">
    <source>
        <dbReference type="SAM" id="Coils"/>
    </source>
</evidence>
<evidence type="ECO:0000256" key="5">
    <source>
        <dbReference type="ARBA" id="ARBA00047317"/>
    </source>
</evidence>
<feature type="coiled-coil region" evidence="7">
    <location>
        <begin position="227"/>
        <end position="254"/>
    </location>
</feature>
<name>A0ABU3D970_9FLAO</name>
<dbReference type="InterPro" id="IPR038987">
    <property type="entry name" value="MoeA-like"/>
</dbReference>
<keyword evidence="4 6" id="KW-0501">Molybdenum cofactor biosynthesis</keyword>
<reference evidence="9 10" key="1">
    <citation type="submission" date="2023-09" db="EMBL/GenBank/DDBJ databases">
        <authorList>
            <person name="Rey-Velasco X."/>
        </authorList>
    </citation>
    <scope>NUCLEOTIDE SEQUENCE [LARGE SCALE GENOMIC DNA]</scope>
    <source>
        <strain evidence="9 10">F117</strain>
    </source>
</reference>
<dbReference type="Proteomes" id="UP001262582">
    <property type="component" value="Unassembled WGS sequence"/>
</dbReference>
<dbReference type="Gene3D" id="3.40.980.10">
    <property type="entry name" value="MoaB/Mog-like domain"/>
    <property type="match status" value="1"/>
</dbReference>
<comment type="similarity">
    <text evidence="3 6">Belongs to the MoeA family.</text>
</comment>
<keyword evidence="6" id="KW-0479">Metal-binding</keyword>
<comment type="catalytic activity">
    <reaction evidence="5">
        <text>adenylyl-molybdopterin + molybdate = Mo-molybdopterin + AMP + H(+)</text>
        <dbReference type="Rhea" id="RHEA:35047"/>
        <dbReference type="ChEBI" id="CHEBI:15378"/>
        <dbReference type="ChEBI" id="CHEBI:36264"/>
        <dbReference type="ChEBI" id="CHEBI:62727"/>
        <dbReference type="ChEBI" id="CHEBI:71302"/>
        <dbReference type="ChEBI" id="CHEBI:456215"/>
        <dbReference type="EC" id="2.10.1.1"/>
    </reaction>
</comment>
<dbReference type="SUPFAM" id="SSF63867">
    <property type="entry name" value="MoeA C-terminal domain-like"/>
    <property type="match status" value="1"/>
</dbReference>
<dbReference type="Gene3D" id="3.90.105.10">
    <property type="entry name" value="Molybdopterin biosynthesis moea protein, domain 2"/>
    <property type="match status" value="1"/>
</dbReference>
<dbReference type="Pfam" id="PF00994">
    <property type="entry name" value="MoCF_biosynth"/>
    <property type="match status" value="1"/>
</dbReference>
<comment type="pathway">
    <text evidence="2 6">Cofactor biosynthesis; molybdopterin biosynthesis.</text>
</comment>
<dbReference type="EMBL" id="JAVRHK010000015">
    <property type="protein sequence ID" value="MDT0678083.1"/>
    <property type="molecule type" value="Genomic_DNA"/>
</dbReference>
<dbReference type="Gene3D" id="2.170.190.11">
    <property type="entry name" value="Molybdopterin biosynthesis moea protein, domain 3"/>
    <property type="match status" value="1"/>
</dbReference>
<comment type="function">
    <text evidence="1 6">Catalyzes the insertion of molybdate into adenylated molybdopterin with the concomitant release of AMP.</text>
</comment>
<dbReference type="SMART" id="SM00852">
    <property type="entry name" value="MoCF_biosynth"/>
    <property type="match status" value="1"/>
</dbReference>